<dbReference type="EMBL" id="QKVK01000007">
    <property type="protein sequence ID" value="PZF76078.1"/>
    <property type="molecule type" value="Genomic_DNA"/>
</dbReference>
<organism evidence="7 8">
    <name type="scientific">Aestuariivirga litoralis</name>
    <dbReference type="NCBI Taxonomy" id="2650924"/>
    <lineage>
        <taxon>Bacteria</taxon>
        <taxon>Pseudomonadati</taxon>
        <taxon>Pseudomonadota</taxon>
        <taxon>Alphaproteobacteria</taxon>
        <taxon>Hyphomicrobiales</taxon>
        <taxon>Aestuariivirgaceae</taxon>
        <taxon>Aestuariivirga</taxon>
    </lineage>
</organism>
<dbReference type="PANTHER" id="PTHR23538:SF1">
    <property type="entry name" value="44.5 KD BACTERIOCHLOROPHYLL SYNTHASE SUBUNIT"/>
    <property type="match status" value="1"/>
</dbReference>
<keyword evidence="3 6" id="KW-0812">Transmembrane</keyword>
<protein>
    <submittedName>
        <fullName evidence="7">MFS transporter</fullName>
    </submittedName>
</protein>
<comment type="caution">
    <text evidence="7">The sequence shown here is derived from an EMBL/GenBank/DDBJ whole genome shotgun (WGS) entry which is preliminary data.</text>
</comment>
<dbReference type="PANTHER" id="PTHR23538">
    <property type="entry name" value="44.5 KD BACTERIOCHLOROPHYLL SYNTHASE SUBUNIT"/>
    <property type="match status" value="1"/>
</dbReference>
<evidence type="ECO:0000313" key="8">
    <source>
        <dbReference type="Proteomes" id="UP000248795"/>
    </source>
</evidence>
<comment type="similarity">
    <text evidence="2">Belongs to the PucC family.</text>
</comment>
<evidence type="ECO:0000256" key="3">
    <source>
        <dbReference type="ARBA" id="ARBA00022692"/>
    </source>
</evidence>
<feature type="transmembrane region" description="Helical" evidence="6">
    <location>
        <begin position="141"/>
        <end position="165"/>
    </location>
</feature>
<feature type="transmembrane region" description="Helical" evidence="6">
    <location>
        <begin position="357"/>
        <end position="380"/>
    </location>
</feature>
<comment type="subcellular location">
    <subcellularLocation>
        <location evidence="1">Membrane</location>
        <topology evidence="1">Multi-pass membrane protein</topology>
    </subcellularLocation>
</comment>
<feature type="transmembrane region" description="Helical" evidence="6">
    <location>
        <begin position="434"/>
        <end position="459"/>
    </location>
</feature>
<evidence type="ECO:0000256" key="4">
    <source>
        <dbReference type="ARBA" id="ARBA00022989"/>
    </source>
</evidence>
<evidence type="ECO:0000313" key="7">
    <source>
        <dbReference type="EMBL" id="PZF76078.1"/>
    </source>
</evidence>
<dbReference type="InterPro" id="IPR026036">
    <property type="entry name" value="PucC"/>
</dbReference>
<feature type="transmembrane region" description="Helical" evidence="6">
    <location>
        <begin position="35"/>
        <end position="56"/>
    </location>
</feature>
<sequence>MRSINRKMISALQQIGPRFLPFADAATRELPLSRLLRLSLFQVSVGMALVLLTGTLNRVMIVELGVPAWLVGLMVSIPVLIAPFRALIGFKSDTHKSVLGWRRVPYIWFGTMMQFGGFAILPFALLVLTGNGHGPAVWGEIGAALAFLLIGAGINTTQTAGLALANDLASEETRPRVVALLYVMLLAGMVVSALVFGSLLHDFTAKQLIQIIQGVAVLTVVLNGVAMWKQEARNPALTSRDAARISFSEAWRQFSGAGRAKRLLIGVGLGSAAFSMQDILLEPFGGQVFGLNVGQTTWLTATMALGTLAGFAISARRLGHGGDPYRLASLGILAGIFAFAAVIFSPVLSVVSLFQTGVFFIGLGGGLFSVGMLTAAMDLASSGSGTMSGFALGAWGGVQATAAGLGVGLSGLLRDAVSGMAMNGDLGSATTGPAAGYVAVYQIEIVLLFATLAVIGPLVRGSKLSTRQPGFGLAQYPG</sequence>
<accession>A0A2W2B7M0</accession>
<evidence type="ECO:0000256" key="2">
    <source>
        <dbReference type="ARBA" id="ARBA00008412"/>
    </source>
</evidence>
<keyword evidence="4 6" id="KW-1133">Transmembrane helix</keyword>
<dbReference type="PIRSF" id="PIRSF016565">
    <property type="entry name" value="PucC"/>
    <property type="match status" value="1"/>
</dbReference>
<dbReference type="GO" id="GO:0016020">
    <property type="term" value="C:membrane"/>
    <property type="evidence" value="ECO:0007669"/>
    <property type="project" value="UniProtKB-SubCell"/>
</dbReference>
<feature type="transmembrane region" description="Helical" evidence="6">
    <location>
        <begin position="392"/>
        <end position="414"/>
    </location>
</feature>
<dbReference type="CDD" id="cd06176">
    <property type="entry name" value="MFS_BCD_PucC-like"/>
    <property type="match status" value="1"/>
</dbReference>
<dbReference type="Pfam" id="PF03209">
    <property type="entry name" value="PUCC"/>
    <property type="match status" value="1"/>
</dbReference>
<keyword evidence="5 6" id="KW-0472">Membrane</keyword>
<feature type="transmembrane region" description="Helical" evidence="6">
    <location>
        <begin position="68"/>
        <end position="87"/>
    </location>
</feature>
<keyword evidence="8" id="KW-1185">Reference proteome</keyword>
<dbReference type="SUPFAM" id="SSF103473">
    <property type="entry name" value="MFS general substrate transporter"/>
    <property type="match status" value="1"/>
</dbReference>
<dbReference type="InterPro" id="IPR004896">
    <property type="entry name" value="PucC-rel"/>
</dbReference>
<dbReference type="AlphaFoldDB" id="A0A2W2B7M0"/>
<name>A0A2W2B7M0_9HYPH</name>
<dbReference type="Proteomes" id="UP000248795">
    <property type="component" value="Unassembled WGS sequence"/>
</dbReference>
<feature type="transmembrane region" description="Helical" evidence="6">
    <location>
        <begin position="107"/>
        <end position="129"/>
    </location>
</feature>
<feature type="transmembrane region" description="Helical" evidence="6">
    <location>
        <begin position="293"/>
        <end position="315"/>
    </location>
</feature>
<evidence type="ECO:0000256" key="1">
    <source>
        <dbReference type="ARBA" id="ARBA00004141"/>
    </source>
</evidence>
<feature type="transmembrane region" description="Helical" evidence="6">
    <location>
        <begin position="327"/>
        <end position="351"/>
    </location>
</feature>
<gene>
    <name evidence="7" type="ORF">DK847_15705</name>
</gene>
<dbReference type="InterPro" id="IPR036259">
    <property type="entry name" value="MFS_trans_sf"/>
</dbReference>
<dbReference type="Gene3D" id="1.20.1250.20">
    <property type="entry name" value="MFS general substrate transporter like domains"/>
    <property type="match status" value="1"/>
</dbReference>
<proteinExistence type="inferred from homology"/>
<evidence type="ECO:0000256" key="6">
    <source>
        <dbReference type="SAM" id="Phobius"/>
    </source>
</evidence>
<evidence type="ECO:0000256" key="5">
    <source>
        <dbReference type="ARBA" id="ARBA00023136"/>
    </source>
</evidence>
<feature type="transmembrane region" description="Helical" evidence="6">
    <location>
        <begin position="208"/>
        <end position="228"/>
    </location>
</feature>
<feature type="transmembrane region" description="Helical" evidence="6">
    <location>
        <begin position="177"/>
        <end position="196"/>
    </location>
</feature>
<dbReference type="RefSeq" id="WP_111199463.1">
    <property type="nucleotide sequence ID" value="NZ_QKVK01000007.1"/>
</dbReference>
<reference evidence="8" key="1">
    <citation type="submission" date="2018-06" db="EMBL/GenBank/DDBJ databases">
        <title>Aestuariibacter litoralis strain KCTC 52945T.</title>
        <authorList>
            <person name="Li X."/>
            <person name="Salam N."/>
            <person name="Li J.-L."/>
            <person name="Chen Y.-M."/>
            <person name="Yang Z.-W."/>
            <person name="Zhang L.-Y."/>
            <person name="Han M.-X."/>
            <person name="Xiao M."/>
            <person name="Li W.-J."/>
        </authorList>
    </citation>
    <scope>NUCLEOTIDE SEQUENCE [LARGE SCALE GENOMIC DNA]</scope>
    <source>
        <strain evidence="8">KCTC 52945</strain>
    </source>
</reference>